<dbReference type="AlphaFoldDB" id="K2PE82"/>
<comment type="caution">
    <text evidence="1">The sequence shown here is derived from an EMBL/GenBank/DDBJ whole genome shotgun (WGS) entry which is preliminary data.</text>
</comment>
<accession>K2PE82</accession>
<evidence type="ECO:0000313" key="1">
    <source>
        <dbReference type="EMBL" id="EKF39262.1"/>
    </source>
</evidence>
<dbReference type="Proteomes" id="UP000007350">
    <property type="component" value="Unassembled WGS sequence"/>
</dbReference>
<organism evidence="1 2">
    <name type="scientific">Trypanosoma cruzi marinkellei</name>
    <dbReference type="NCBI Taxonomy" id="85056"/>
    <lineage>
        <taxon>Eukaryota</taxon>
        <taxon>Discoba</taxon>
        <taxon>Euglenozoa</taxon>
        <taxon>Kinetoplastea</taxon>
        <taxon>Metakinetoplastina</taxon>
        <taxon>Trypanosomatida</taxon>
        <taxon>Trypanosomatidae</taxon>
        <taxon>Trypanosoma</taxon>
        <taxon>Schizotrypanum</taxon>
    </lineage>
</organism>
<gene>
    <name evidence="1" type="ORF">MOQ_000516</name>
</gene>
<name>K2PE82_TRYCR</name>
<dbReference type="EMBL" id="AHKC01001475">
    <property type="protein sequence ID" value="EKF39262.1"/>
    <property type="molecule type" value="Genomic_DNA"/>
</dbReference>
<reference evidence="1 2" key="1">
    <citation type="journal article" date="2012" name="BMC Genomics">
        <title>Comparative genomic analysis of human infective Trypanosoma cruzi lineages with the bat-restricted subspecies T. cruzi marinkellei.</title>
        <authorList>
            <person name="Franzen O."/>
            <person name="Talavera-Lopez C."/>
            <person name="Ochaya S."/>
            <person name="Butler C.E."/>
            <person name="Messenger L.A."/>
            <person name="Lewis M.D."/>
            <person name="Llewellyn M.S."/>
            <person name="Marinkelle C.J."/>
            <person name="Tyler K.M."/>
            <person name="Miles M.A."/>
            <person name="Andersson B."/>
        </authorList>
    </citation>
    <scope>NUCLEOTIDE SEQUENCE [LARGE SCALE GENOMIC DNA]</scope>
    <source>
        <strain evidence="1 2">B7</strain>
    </source>
</reference>
<evidence type="ECO:0000313" key="2">
    <source>
        <dbReference type="Proteomes" id="UP000007350"/>
    </source>
</evidence>
<protein>
    <submittedName>
        <fullName evidence="1">Uncharacterized protein</fullName>
    </submittedName>
</protein>
<proteinExistence type="predicted"/>
<keyword evidence="2" id="KW-1185">Reference proteome</keyword>
<dbReference type="OrthoDB" id="266798at2759"/>
<sequence>MTSLDEESEIGTLPCSFPLLTFAEGSDGDGGVDFSTRWDDFFTFGGATPSEQERVDSNRCLLPLICTDAFDFPELSEFVTEGLFDGSSVTMACLDRNTSPTSGMSSFPHVRMESTNSLLGTISNNTSGTDKVRNVERDLTGDDASAAATTESAMINLLCEQAQGQHAVDIVCTNSFKPNGNIACIDPVGRREVMTPRQQAPFAENNTNPSVLVANATWAGQKLSFSPSDIDPLNKDGVLSSKCLTADASSLTPPPLPRNHGTTNLPIAMGQFPTHLNKSNTSTPQDICFLFDGDSVDCGKSHSSHRKYFGLYHNNRNSAMGHKNEGIQMGHKIPMQRNTFICPTPQQSAFEVEASNNSKTPKKQPSVNVSRKSVNVHGQLQNILRYVPYVSVSITNEILQNHGSSITTSKESINMALLSDITKQRKLDKCQLIPIFIQMFPCELRDRTIILLNRVVEATCGPDIATVVGIEPRSETSFITLIRTNDVWHLIHKLRCRVLMDRHGFWYAENMEQYLRLKEYCESVRRLPQQIRHFQTDGLPCMPLVVELSRSVNAASVTSPPAPPSFDEVAPIATMERNRMKLRHRVCLR</sequence>